<reference evidence="5" key="1">
    <citation type="submission" date="2024-04" db="EMBL/GenBank/DDBJ databases">
        <title>Phylogenomic analyses of a clade within the roseobacter group suggest taxonomic reassignments of species of the genera Aestuariivita, Citreicella, Loktanella, Nautella, Pelagibaca, Ruegeria, Thalassobius, Thiobacimonas and Tropicibacter, and the proposal o.</title>
        <authorList>
            <person name="Jeon C.O."/>
        </authorList>
    </citation>
    <scope>NUCLEOTIDE SEQUENCE [LARGE SCALE GENOMIC DNA]</scope>
    <source>
        <strain evidence="5">SS1-5</strain>
    </source>
</reference>
<name>A0AAN0NM44_9RHOB</name>
<protein>
    <submittedName>
        <fullName evidence="4">Zinc-ribbon domain-containing protein</fullName>
    </submittedName>
</protein>
<feature type="domain" description="Zinc finger/thioredoxin putative" evidence="3">
    <location>
        <begin position="1"/>
        <end position="36"/>
    </location>
</feature>
<evidence type="ECO:0000256" key="2">
    <source>
        <dbReference type="SAM" id="Phobius"/>
    </source>
</evidence>
<gene>
    <name evidence="4" type="ORF">AABB31_07920</name>
</gene>
<feature type="region of interest" description="Disordered" evidence="1">
    <location>
        <begin position="96"/>
        <end position="122"/>
    </location>
</feature>
<dbReference type="InterPro" id="IPR011723">
    <property type="entry name" value="Znf/thioredoxin_put"/>
</dbReference>
<dbReference type="KEGG" id="yrh:AABB31_07920"/>
<reference evidence="4 5" key="2">
    <citation type="submission" date="2024-08" db="EMBL/GenBank/DDBJ databases">
        <title>Phylogenomic analyses of a clade within the roseobacter group suggest taxonomic reassignments of species of the genera Aestuariivita, Citreicella, Loktanella, Nautella, Pelagibaca, Ruegeria, Thalassobius, Thiobacimonas and Tropicibacter, and the proposal o.</title>
        <authorList>
            <person name="Jeon C.O."/>
        </authorList>
    </citation>
    <scope>NUCLEOTIDE SEQUENCE [LARGE SCALE GENOMIC DNA]</scope>
    <source>
        <strain evidence="4 5">SS1-5</strain>
    </source>
</reference>
<keyword evidence="2" id="KW-0812">Transmembrane</keyword>
<evidence type="ECO:0000313" key="5">
    <source>
        <dbReference type="Proteomes" id="UP001470809"/>
    </source>
</evidence>
<keyword evidence="2" id="KW-1133">Transmembrane helix</keyword>
<evidence type="ECO:0000259" key="3">
    <source>
        <dbReference type="Pfam" id="PF13717"/>
    </source>
</evidence>
<dbReference type="NCBIfam" id="TIGR02098">
    <property type="entry name" value="MJ0042_CXXC"/>
    <property type="match status" value="1"/>
</dbReference>
<evidence type="ECO:0000256" key="1">
    <source>
        <dbReference type="SAM" id="MobiDB-lite"/>
    </source>
</evidence>
<dbReference type="RefSeq" id="WP_342078080.1">
    <property type="nucleotide sequence ID" value="NZ_CP151767.2"/>
</dbReference>
<keyword evidence="5" id="KW-1185">Reference proteome</keyword>
<feature type="transmembrane region" description="Helical" evidence="2">
    <location>
        <begin position="196"/>
        <end position="214"/>
    </location>
</feature>
<sequence>MRLICPNCDAQYDISDDVIPEGGRDVQCSSCAHTWFQTDKPKVPGRPTPPPMLDMADGPKRVNLADRPRHRPVEDAPTRKPLESSIADILREEAARENAMPETQGSAPHPSEMGKSSETRAAETRRRIAEMTDGAATPAAIAAAATGAVAGRDVHTVPSIDEINATLSARALASDRSGLTEEEHYEVVQRRGFRRGFFLMLLLVALLITPYFFADQITQNLPQTSDVMAQYVSTVDQIRVWLNDQADTIRGMIDNALNGDPAAADPSTAPAATE</sequence>
<proteinExistence type="predicted"/>
<dbReference type="AlphaFoldDB" id="A0AAN0NM44"/>
<feature type="region of interest" description="Disordered" evidence="1">
    <location>
        <begin position="39"/>
        <end position="84"/>
    </location>
</feature>
<organism evidence="4 5">
    <name type="scientific">Yoonia rhodophyticola</name>
    <dbReference type="NCBI Taxonomy" id="3137370"/>
    <lineage>
        <taxon>Bacteria</taxon>
        <taxon>Pseudomonadati</taxon>
        <taxon>Pseudomonadota</taxon>
        <taxon>Alphaproteobacteria</taxon>
        <taxon>Rhodobacterales</taxon>
        <taxon>Paracoccaceae</taxon>
        <taxon>Yoonia</taxon>
    </lineage>
</organism>
<keyword evidence="2" id="KW-0472">Membrane</keyword>
<dbReference type="Pfam" id="PF13717">
    <property type="entry name" value="Zn_ribbon_4"/>
    <property type="match status" value="1"/>
</dbReference>
<dbReference type="Proteomes" id="UP001470809">
    <property type="component" value="Chromosome"/>
</dbReference>
<feature type="compositionally biased region" description="Basic and acidic residues" evidence="1">
    <location>
        <begin position="57"/>
        <end position="82"/>
    </location>
</feature>
<accession>A0AAN0NM44</accession>
<dbReference type="EMBL" id="CP151767">
    <property type="protein sequence ID" value="WZU68789.1"/>
    <property type="molecule type" value="Genomic_DNA"/>
</dbReference>
<evidence type="ECO:0000313" key="4">
    <source>
        <dbReference type="EMBL" id="WZU68789.1"/>
    </source>
</evidence>